<name>A0AAE3NRK4_9RHOB</name>
<evidence type="ECO:0000313" key="2">
    <source>
        <dbReference type="Proteomes" id="UP001220964"/>
    </source>
</evidence>
<sequence>MKFGSPAVTFVYHLGVHCTDDDLLVRSLLQDGVALQDRNVIVPRPRTYRKMVREHMHQYRGEPMPEAEQEALYEAILKGYPAERVILGDQDYLCLPQGVFDKGQLYSKAGMRTMWLRYLFPENPCEFFIAIRNPATYLPAALAQKSMPGYDGFVGDADPHEMRWSGVIERIQNNNPGCPITVWCNEDTPLIWPEILREITDTELSAPFKGDHDILKSILKDEGFRKMEAYLESHPPAHEMQRRRIIAAFAEKFARDDALEEEIDLPGWTPELVDEVTAIYEEDVALIERMAGVTFISA</sequence>
<gene>
    <name evidence="1" type="ORF">P1J78_02815</name>
</gene>
<keyword evidence="2" id="KW-1185">Reference proteome</keyword>
<evidence type="ECO:0000313" key="1">
    <source>
        <dbReference type="EMBL" id="MDF0599655.1"/>
    </source>
</evidence>
<dbReference type="Proteomes" id="UP001220964">
    <property type="component" value="Unassembled WGS sequence"/>
</dbReference>
<protein>
    <submittedName>
        <fullName evidence="1">Uncharacterized protein</fullName>
    </submittedName>
</protein>
<organism evidence="1 2">
    <name type="scientific">Psychromarinibacter sediminicola</name>
    <dbReference type="NCBI Taxonomy" id="3033385"/>
    <lineage>
        <taxon>Bacteria</taxon>
        <taxon>Pseudomonadati</taxon>
        <taxon>Pseudomonadota</taxon>
        <taxon>Alphaproteobacteria</taxon>
        <taxon>Rhodobacterales</taxon>
        <taxon>Paracoccaceae</taxon>
        <taxon>Psychromarinibacter</taxon>
    </lineage>
</organism>
<reference evidence="1" key="1">
    <citation type="submission" date="2023-03" db="EMBL/GenBank/DDBJ databases">
        <title>Multiphase analysis and comparison of six strains from genera Psychromarinibacter, Lutimaribacter, and Maritimibacter, including a novel species: Psychromarinibacter sediminicola sp. nov.</title>
        <authorList>
            <person name="Wang Y.-H."/>
            <person name="Ye M.-Q."/>
            <person name="Du Z.-J."/>
        </authorList>
    </citation>
    <scope>NUCLEOTIDE SEQUENCE</scope>
    <source>
        <strain evidence="1">C21-152</strain>
    </source>
</reference>
<comment type="caution">
    <text evidence="1">The sequence shown here is derived from an EMBL/GenBank/DDBJ whole genome shotgun (WGS) entry which is preliminary data.</text>
</comment>
<dbReference type="AlphaFoldDB" id="A0AAE3NRK4"/>
<dbReference type="EMBL" id="JARGYC010000004">
    <property type="protein sequence ID" value="MDF0599655.1"/>
    <property type="molecule type" value="Genomic_DNA"/>
</dbReference>
<proteinExistence type="predicted"/>
<dbReference type="RefSeq" id="WP_275565798.1">
    <property type="nucleotide sequence ID" value="NZ_JARGYC010000004.1"/>
</dbReference>
<accession>A0AAE3NRK4</accession>